<dbReference type="EMBL" id="CZPZ01000023">
    <property type="protein sequence ID" value="CUS37227.1"/>
    <property type="molecule type" value="Genomic_DNA"/>
</dbReference>
<reference evidence="2" key="1">
    <citation type="submission" date="2015-10" db="EMBL/GenBank/DDBJ databases">
        <authorList>
            <person name="Luecker S."/>
            <person name="Luecker S."/>
        </authorList>
    </citation>
    <scope>NUCLEOTIDE SEQUENCE [LARGE SCALE GENOMIC DNA]</scope>
</reference>
<name>A0A0S4LMS1_9BACT</name>
<dbReference type="STRING" id="1742973.COMA2_30137"/>
<proteinExistence type="predicted"/>
<keyword evidence="2" id="KW-1185">Reference proteome</keyword>
<protein>
    <submittedName>
        <fullName evidence="1">Uncharacterized protein</fullName>
    </submittedName>
</protein>
<dbReference type="RefSeq" id="WP_281176444.1">
    <property type="nucleotide sequence ID" value="NZ_CZPZ01000023.1"/>
</dbReference>
<gene>
    <name evidence="1" type="ORF">COMA2_30137</name>
</gene>
<sequence length="42" mass="4996">MLLDLLTEEEADDRRKVFDIGCWQIGCYRREAGWKQNLGPRI</sequence>
<evidence type="ECO:0000313" key="1">
    <source>
        <dbReference type="EMBL" id="CUS37227.1"/>
    </source>
</evidence>
<evidence type="ECO:0000313" key="2">
    <source>
        <dbReference type="Proteomes" id="UP000198736"/>
    </source>
</evidence>
<dbReference type="Proteomes" id="UP000198736">
    <property type="component" value="Unassembled WGS sequence"/>
</dbReference>
<dbReference type="AlphaFoldDB" id="A0A0S4LMS1"/>
<accession>A0A0S4LMS1</accession>
<organism evidence="1 2">
    <name type="scientific">Candidatus Nitrospira nitrificans</name>
    <dbReference type="NCBI Taxonomy" id="1742973"/>
    <lineage>
        <taxon>Bacteria</taxon>
        <taxon>Pseudomonadati</taxon>
        <taxon>Nitrospirota</taxon>
        <taxon>Nitrospiria</taxon>
        <taxon>Nitrospirales</taxon>
        <taxon>Nitrospiraceae</taxon>
        <taxon>Nitrospira</taxon>
    </lineage>
</organism>